<dbReference type="InterPro" id="IPR002104">
    <property type="entry name" value="Integrase_catalytic"/>
</dbReference>
<evidence type="ECO:0000256" key="4">
    <source>
        <dbReference type="ARBA" id="ARBA00023125"/>
    </source>
</evidence>
<keyword evidence="10" id="KW-1185">Reference proteome</keyword>
<evidence type="ECO:0000259" key="7">
    <source>
        <dbReference type="PROSITE" id="PS51898"/>
    </source>
</evidence>
<dbReference type="Pfam" id="PF00589">
    <property type="entry name" value="Phage_integrase"/>
    <property type="match status" value="1"/>
</dbReference>
<proteinExistence type="inferred from homology"/>
<dbReference type="PROSITE" id="PS51898">
    <property type="entry name" value="TYR_RECOMBINASE"/>
    <property type="match status" value="1"/>
</dbReference>
<evidence type="ECO:0000256" key="6">
    <source>
        <dbReference type="PROSITE-ProRule" id="PRU01248"/>
    </source>
</evidence>
<dbReference type="PANTHER" id="PTHR30349:SF41">
    <property type="entry name" value="INTEGRASE_RECOMBINASE PROTEIN MJ0367-RELATED"/>
    <property type="match status" value="1"/>
</dbReference>
<dbReference type="AlphaFoldDB" id="A0A4R3KB10"/>
<evidence type="ECO:0000256" key="3">
    <source>
        <dbReference type="ARBA" id="ARBA00022908"/>
    </source>
</evidence>
<dbReference type="Pfam" id="PF02899">
    <property type="entry name" value="Phage_int_SAM_1"/>
    <property type="match status" value="1"/>
</dbReference>
<evidence type="ECO:0000256" key="1">
    <source>
        <dbReference type="ARBA" id="ARBA00003283"/>
    </source>
</evidence>
<evidence type="ECO:0000313" key="10">
    <source>
        <dbReference type="Proteomes" id="UP000295726"/>
    </source>
</evidence>
<reference evidence="9 10" key="1">
    <citation type="submission" date="2019-03" db="EMBL/GenBank/DDBJ databases">
        <title>Genomic Encyclopedia of Type Strains, Phase IV (KMG-IV): sequencing the most valuable type-strain genomes for metagenomic binning, comparative biology and taxonomic classification.</title>
        <authorList>
            <person name="Goeker M."/>
        </authorList>
    </citation>
    <scope>NUCLEOTIDE SEQUENCE [LARGE SCALE GENOMIC DNA]</scope>
    <source>
        <strain evidence="9 10">DSM 29489</strain>
    </source>
</reference>
<feature type="domain" description="Tyr recombinase" evidence="7">
    <location>
        <begin position="123"/>
        <end position="283"/>
    </location>
</feature>
<dbReference type="GO" id="GO:0003677">
    <property type="term" value="F:DNA binding"/>
    <property type="evidence" value="ECO:0007669"/>
    <property type="project" value="UniProtKB-UniRule"/>
</dbReference>
<comment type="function">
    <text evidence="1">Site-specific tyrosine recombinase, which acts by catalyzing the cutting and rejoining of the recombining DNA molecules.</text>
</comment>
<keyword evidence="5" id="KW-0233">DNA recombination</keyword>
<dbReference type="Gene3D" id="1.10.443.10">
    <property type="entry name" value="Intergrase catalytic core"/>
    <property type="match status" value="1"/>
</dbReference>
<dbReference type="InterPro" id="IPR044068">
    <property type="entry name" value="CB"/>
</dbReference>
<dbReference type="InterPro" id="IPR010998">
    <property type="entry name" value="Integrase_recombinase_N"/>
</dbReference>
<comment type="caution">
    <text evidence="9">The sequence shown here is derived from an EMBL/GenBank/DDBJ whole genome shotgun (WGS) entry which is preliminary data.</text>
</comment>
<dbReference type="Gene3D" id="1.10.150.130">
    <property type="match status" value="1"/>
</dbReference>
<dbReference type="GO" id="GO:0006310">
    <property type="term" value="P:DNA recombination"/>
    <property type="evidence" value="ECO:0007669"/>
    <property type="project" value="UniProtKB-KW"/>
</dbReference>
<evidence type="ECO:0000259" key="8">
    <source>
        <dbReference type="PROSITE" id="PS51900"/>
    </source>
</evidence>
<feature type="domain" description="Core-binding (CB)" evidence="8">
    <location>
        <begin position="3"/>
        <end position="99"/>
    </location>
</feature>
<dbReference type="OrthoDB" id="9801717at2"/>
<evidence type="ECO:0000313" key="9">
    <source>
        <dbReference type="EMBL" id="TCS80316.1"/>
    </source>
</evidence>
<dbReference type="EMBL" id="SLZZ01000006">
    <property type="protein sequence ID" value="TCS80316.1"/>
    <property type="molecule type" value="Genomic_DNA"/>
</dbReference>
<dbReference type="SUPFAM" id="SSF56349">
    <property type="entry name" value="DNA breaking-rejoining enzymes"/>
    <property type="match status" value="1"/>
</dbReference>
<name>A0A4R3KB10_9FIRM</name>
<dbReference type="InterPro" id="IPR013762">
    <property type="entry name" value="Integrase-like_cat_sf"/>
</dbReference>
<dbReference type="InterPro" id="IPR050090">
    <property type="entry name" value="Tyrosine_recombinase_XerCD"/>
</dbReference>
<dbReference type="GO" id="GO:0015074">
    <property type="term" value="P:DNA integration"/>
    <property type="evidence" value="ECO:0007669"/>
    <property type="project" value="UniProtKB-KW"/>
</dbReference>
<sequence length="283" mass="32553">MKLKDEALIKAIHDFFQIYLPKQKCYSGNTVASYKYAFNLFLDYMSESKSISLFELSINDVNKDNINGFLEWLTVKRQNSSSTCNQRLMALRSFAKYLGLNDFSLSSVYAGVCAVPAKKKNSKIVEFLSEPALIELLNQPDTRKSKELRNQFFMILMYDTAARCQELLDIRIKDLSISSGAPFVYLTGRGNKIRTVPLMDTTVRHLLNYLSIFHPEYQKYGDKYLFYVVTHGVSHRMSTDTVETFMKKYGKSALQNCPDVPKQVHPHQLRHYGECFKMGSDCS</sequence>
<dbReference type="PROSITE" id="PS51900">
    <property type="entry name" value="CB"/>
    <property type="match status" value="1"/>
</dbReference>
<organism evidence="9 10">
    <name type="scientific">Muricomes intestini</name>
    <dbReference type="NCBI Taxonomy" id="1796634"/>
    <lineage>
        <taxon>Bacteria</taxon>
        <taxon>Bacillati</taxon>
        <taxon>Bacillota</taxon>
        <taxon>Clostridia</taxon>
        <taxon>Lachnospirales</taxon>
        <taxon>Lachnospiraceae</taxon>
        <taxon>Muricomes</taxon>
    </lineage>
</organism>
<dbReference type="Proteomes" id="UP000295726">
    <property type="component" value="Unassembled WGS sequence"/>
</dbReference>
<dbReference type="InterPro" id="IPR004107">
    <property type="entry name" value="Integrase_SAM-like_N"/>
</dbReference>
<evidence type="ECO:0000256" key="2">
    <source>
        <dbReference type="ARBA" id="ARBA00008857"/>
    </source>
</evidence>
<keyword evidence="4 6" id="KW-0238">DNA-binding</keyword>
<protein>
    <submittedName>
        <fullName evidence="9">Site-specific recombinase XerD</fullName>
    </submittedName>
</protein>
<comment type="similarity">
    <text evidence="2">Belongs to the 'phage' integrase family.</text>
</comment>
<evidence type="ECO:0000256" key="5">
    <source>
        <dbReference type="ARBA" id="ARBA00023172"/>
    </source>
</evidence>
<accession>A0A4R3KB10</accession>
<dbReference type="InterPro" id="IPR011010">
    <property type="entry name" value="DNA_brk_join_enz"/>
</dbReference>
<dbReference type="RefSeq" id="WP_132380008.1">
    <property type="nucleotide sequence ID" value="NZ_SLZZ01000006.1"/>
</dbReference>
<dbReference type="PANTHER" id="PTHR30349">
    <property type="entry name" value="PHAGE INTEGRASE-RELATED"/>
    <property type="match status" value="1"/>
</dbReference>
<gene>
    <name evidence="9" type="ORF">EDD59_106142</name>
</gene>
<keyword evidence="3" id="KW-0229">DNA integration</keyword>